<feature type="transmembrane region" description="Helical" evidence="6">
    <location>
        <begin position="116"/>
        <end position="137"/>
    </location>
</feature>
<feature type="transmembrane region" description="Helical" evidence="6">
    <location>
        <begin position="308"/>
        <end position="326"/>
    </location>
</feature>
<keyword evidence="2" id="KW-0813">Transport</keyword>
<sequence length="456" mass="52289">MNNLCFDDILSKRIKFGKVQIQTFFIISLLDIIDGSEFMFLQLMNAIIYKEWSLSLGQLIILTTIFNLGQFIGAMFYGQFSDQTGRKSMIVSSCLLQVLNNTMFLTAFVQNLPQLLILRFLFGFLFGITSPVSSILMAEVTPLHIRGQFIVTLQMMCIVGRMWVLLLAILFLDSIASGNWRALAITNSVQSIICLIGSIIYLHESPRFLICQGKIKEGIEGINYMGRINDNNYVDLSDEEVQSLKQWRQIIFEQQFEKKSFKDLFNEENLPITWRAYSLSIIAMLMQSGLYIIIPFLFDEEEKTLLDLFYTVLIEIPAVLLVVCLIDRIGRLPIILIGTVTSAIAVFIIWYWKARFLLLGLVTFKFFNRMIFISFTPLVLESYSTVYRSLGTGTTIAFGSATGFISPAIILHLYEKDNYSPFLVSFFILIVMTIIFATYPRDLTRKPLDIKFEKED</sequence>
<comment type="caution">
    <text evidence="8">The sequence shown here is derived from an EMBL/GenBank/DDBJ whole genome shotgun (WGS) entry which is preliminary data.</text>
</comment>
<evidence type="ECO:0000256" key="1">
    <source>
        <dbReference type="ARBA" id="ARBA00004141"/>
    </source>
</evidence>
<proteinExistence type="predicted"/>
<feature type="transmembrane region" description="Helical" evidence="6">
    <location>
        <begin position="56"/>
        <end position="77"/>
    </location>
</feature>
<dbReference type="OrthoDB" id="6133115at2759"/>
<accession>A0A8S1X161</accession>
<name>A0A8S1X161_PAROT</name>
<dbReference type="PROSITE" id="PS50850">
    <property type="entry name" value="MFS"/>
    <property type="match status" value="1"/>
</dbReference>
<evidence type="ECO:0000256" key="4">
    <source>
        <dbReference type="ARBA" id="ARBA00022989"/>
    </source>
</evidence>
<dbReference type="PANTHER" id="PTHR23511">
    <property type="entry name" value="SYNAPTIC VESICLE GLYCOPROTEIN 2"/>
    <property type="match status" value="1"/>
</dbReference>
<protein>
    <recommendedName>
        <fullName evidence="7">Major facilitator superfamily (MFS) profile domain-containing protein</fullName>
    </recommendedName>
</protein>
<keyword evidence="9" id="KW-1185">Reference proteome</keyword>
<dbReference type="Proteomes" id="UP000683925">
    <property type="component" value="Unassembled WGS sequence"/>
</dbReference>
<feature type="domain" description="Major facilitator superfamily (MFS) profile" evidence="7">
    <location>
        <begin position="23"/>
        <end position="445"/>
    </location>
</feature>
<evidence type="ECO:0000256" key="3">
    <source>
        <dbReference type="ARBA" id="ARBA00022692"/>
    </source>
</evidence>
<keyword evidence="3 6" id="KW-0812">Transmembrane</keyword>
<comment type="subcellular location">
    <subcellularLocation>
        <location evidence="1">Membrane</location>
        <topology evidence="1">Multi-pass membrane protein</topology>
    </subcellularLocation>
</comment>
<evidence type="ECO:0000313" key="8">
    <source>
        <dbReference type="EMBL" id="CAD8195893.1"/>
    </source>
</evidence>
<keyword evidence="5 6" id="KW-0472">Membrane</keyword>
<dbReference type="FunFam" id="1.20.1250.20:FF:000457">
    <property type="entry name" value="Uncharacterized protein"/>
    <property type="match status" value="1"/>
</dbReference>
<feature type="transmembrane region" description="Helical" evidence="6">
    <location>
        <begin position="392"/>
        <end position="413"/>
    </location>
</feature>
<dbReference type="InterPro" id="IPR005829">
    <property type="entry name" value="Sugar_transporter_CS"/>
</dbReference>
<dbReference type="PANTHER" id="PTHR23511:SF5">
    <property type="entry name" value="MAJOR FACILITATOR-TYPE TRANSPORTER HXNZ-RELATED"/>
    <property type="match status" value="1"/>
</dbReference>
<evidence type="ECO:0000256" key="6">
    <source>
        <dbReference type="SAM" id="Phobius"/>
    </source>
</evidence>
<evidence type="ECO:0000259" key="7">
    <source>
        <dbReference type="PROSITE" id="PS50850"/>
    </source>
</evidence>
<feature type="transmembrane region" description="Helical" evidence="6">
    <location>
        <begin position="333"/>
        <end position="352"/>
    </location>
</feature>
<feature type="transmembrane region" description="Helical" evidence="6">
    <location>
        <begin position="276"/>
        <end position="296"/>
    </location>
</feature>
<dbReference type="EMBL" id="CAJJDP010000110">
    <property type="protein sequence ID" value="CAD8195893.1"/>
    <property type="molecule type" value="Genomic_DNA"/>
</dbReference>
<evidence type="ECO:0000256" key="5">
    <source>
        <dbReference type="ARBA" id="ARBA00023136"/>
    </source>
</evidence>
<gene>
    <name evidence="8" type="ORF">POCTA_138.1.T1100101</name>
</gene>
<dbReference type="PROSITE" id="PS00217">
    <property type="entry name" value="SUGAR_TRANSPORT_2"/>
    <property type="match status" value="1"/>
</dbReference>
<dbReference type="AlphaFoldDB" id="A0A8S1X161"/>
<reference evidence="8" key="1">
    <citation type="submission" date="2021-01" db="EMBL/GenBank/DDBJ databases">
        <authorList>
            <consortium name="Genoscope - CEA"/>
            <person name="William W."/>
        </authorList>
    </citation>
    <scope>NUCLEOTIDE SEQUENCE</scope>
</reference>
<dbReference type="OMA" id="IGMFEVI"/>
<feature type="transmembrane region" description="Helical" evidence="6">
    <location>
        <begin position="358"/>
        <end position="380"/>
    </location>
</feature>
<dbReference type="GO" id="GO:0022857">
    <property type="term" value="F:transmembrane transporter activity"/>
    <property type="evidence" value="ECO:0007669"/>
    <property type="project" value="InterPro"/>
</dbReference>
<dbReference type="GO" id="GO:0016020">
    <property type="term" value="C:membrane"/>
    <property type="evidence" value="ECO:0007669"/>
    <property type="project" value="UniProtKB-SubCell"/>
</dbReference>
<keyword evidence="4 6" id="KW-1133">Transmembrane helix</keyword>
<dbReference type="InterPro" id="IPR020846">
    <property type="entry name" value="MFS_dom"/>
</dbReference>
<dbReference type="InterPro" id="IPR005828">
    <property type="entry name" value="MFS_sugar_transport-like"/>
</dbReference>
<organism evidence="8 9">
    <name type="scientific">Paramecium octaurelia</name>
    <dbReference type="NCBI Taxonomy" id="43137"/>
    <lineage>
        <taxon>Eukaryota</taxon>
        <taxon>Sar</taxon>
        <taxon>Alveolata</taxon>
        <taxon>Ciliophora</taxon>
        <taxon>Intramacronucleata</taxon>
        <taxon>Oligohymenophorea</taxon>
        <taxon>Peniculida</taxon>
        <taxon>Parameciidae</taxon>
        <taxon>Paramecium</taxon>
    </lineage>
</organism>
<dbReference type="Pfam" id="PF00083">
    <property type="entry name" value="Sugar_tr"/>
    <property type="match status" value="1"/>
</dbReference>
<feature type="transmembrane region" description="Helical" evidence="6">
    <location>
        <begin position="149"/>
        <end position="172"/>
    </location>
</feature>
<feature type="transmembrane region" description="Helical" evidence="6">
    <location>
        <begin position="419"/>
        <end position="439"/>
    </location>
</feature>
<evidence type="ECO:0000256" key="2">
    <source>
        <dbReference type="ARBA" id="ARBA00022448"/>
    </source>
</evidence>
<evidence type="ECO:0000313" key="9">
    <source>
        <dbReference type="Proteomes" id="UP000683925"/>
    </source>
</evidence>
<feature type="transmembrane region" description="Helical" evidence="6">
    <location>
        <begin position="21"/>
        <end position="44"/>
    </location>
</feature>